<dbReference type="VEuPathDB" id="MicrosporidiaDB:H312_02604"/>
<dbReference type="Proteomes" id="UP000030655">
    <property type="component" value="Unassembled WGS sequence"/>
</dbReference>
<proteinExistence type="predicted"/>
<name>A0A059EYB0_9MICR</name>
<dbReference type="HOGENOM" id="CLU_3319930_0_0_1"/>
<reference evidence="1 2" key="2">
    <citation type="submission" date="2014-03" db="EMBL/GenBank/DDBJ databases">
        <title>The Genome Sequence of Anncaliia algerae insect isolate PRA339.</title>
        <authorList>
            <consortium name="The Broad Institute Genome Sequencing Platform"/>
            <consortium name="The Broad Institute Genome Sequencing Center for Infectious Disease"/>
            <person name="Cuomo C."/>
            <person name="Becnel J."/>
            <person name="Sanscrainte N."/>
            <person name="Walker B."/>
            <person name="Young S.K."/>
            <person name="Zeng Q."/>
            <person name="Gargeya S."/>
            <person name="Fitzgerald M."/>
            <person name="Haas B."/>
            <person name="Abouelleil A."/>
            <person name="Alvarado L."/>
            <person name="Arachchi H.M."/>
            <person name="Berlin A.M."/>
            <person name="Chapman S.B."/>
            <person name="Dewar J."/>
            <person name="Goldberg J."/>
            <person name="Griggs A."/>
            <person name="Gujja S."/>
            <person name="Hansen M."/>
            <person name="Howarth C."/>
            <person name="Imamovic A."/>
            <person name="Larimer J."/>
            <person name="McCowan C."/>
            <person name="Murphy C."/>
            <person name="Neiman D."/>
            <person name="Pearson M."/>
            <person name="Priest M."/>
            <person name="Roberts A."/>
            <person name="Saif S."/>
            <person name="Shea T."/>
            <person name="Sisk P."/>
            <person name="Sykes S."/>
            <person name="Wortman J."/>
            <person name="Nusbaum C."/>
            <person name="Birren B."/>
        </authorList>
    </citation>
    <scope>NUCLEOTIDE SEQUENCE [LARGE SCALE GENOMIC DNA]</scope>
    <source>
        <strain evidence="1 2">PRA339</strain>
    </source>
</reference>
<evidence type="ECO:0000313" key="2">
    <source>
        <dbReference type="Proteomes" id="UP000030655"/>
    </source>
</evidence>
<reference evidence="2" key="1">
    <citation type="submission" date="2013-02" db="EMBL/GenBank/DDBJ databases">
        <authorList>
            <consortium name="The Broad Institute Genome Sequencing Platform"/>
            <person name="Cuomo C."/>
            <person name="Becnel J."/>
            <person name="Sanscrainte N."/>
            <person name="Walker B."/>
            <person name="Young S.K."/>
            <person name="Zeng Q."/>
            <person name="Gargeya S."/>
            <person name="Fitzgerald M."/>
            <person name="Haas B."/>
            <person name="Abouelleil A."/>
            <person name="Alvarado L."/>
            <person name="Arachchi H.M."/>
            <person name="Berlin A.M."/>
            <person name="Chapman S.B."/>
            <person name="Dewar J."/>
            <person name="Goldberg J."/>
            <person name="Griggs A."/>
            <person name="Gujja S."/>
            <person name="Hansen M."/>
            <person name="Howarth C."/>
            <person name="Imamovic A."/>
            <person name="Larimer J."/>
            <person name="McCowan C."/>
            <person name="Murphy C."/>
            <person name="Neiman D."/>
            <person name="Pearson M."/>
            <person name="Priest M."/>
            <person name="Roberts A."/>
            <person name="Saif S."/>
            <person name="Shea T."/>
            <person name="Sisk P."/>
            <person name="Sykes S."/>
            <person name="Wortman J."/>
            <person name="Nusbaum C."/>
            <person name="Birren B."/>
        </authorList>
    </citation>
    <scope>NUCLEOTIDE SEQUENCE [LARGE SCALE GENOMIC DNA]</scope>
    <source>
        <strain evidence="2">PRA339</strain>
    </source>
</reference>
<sequence>MIKGVKNECRKDLLSEFLFFDKFKEHALEIILDLLKCNL</sequence>
<organism evidence="1 2">
    <name type="scientific">Anncaliia algerae PRA339</name>
    <dbReference type="NCBI Taxonomy" id="1288291"/>
    <lineage>
        <taxon>Eukaryota</taxon>
        <taxon>Fungi</taxon>
        <taxon>Fungi incertae sedis</taxon>
        <taxon>Microsporidia</taxon>
        <taxon>Tubulinosematoidea</taxon>
        <taxon>Tubulinosematidae</taxon>
        <taxon>Anncaliia</taxon>
    </lineage>
</organism>
<dbReference type="AlphaFoldDB" id="A0A059EYB0"/>
<evidence type="ECO:0000313" key="1">
    <source>
        <dbReference type="EMBL" id="KCZ80013.1"/>
    </source>
</evidence>
<dbReference type="EMBL" id="KK365211">
    <property type="protein sequence ID" value="KCZ80013.1"/>
    <property type="molecule type" value="Genomic_DNA"/>
</dbReference>
<accession>A0A059EYB0</accession>
<keyword evidence="2" id="KW-1185">Reference proteome</keyword>
<gene>
    <name evidence="1" type="ORF">H312_02604</name>
</gene>
<protein>
    <submittedName>
        <fullName evidence="1">Uncharacterized protein</fullName>
    </submittedName>
</protein>